<evidence type="ECO:0008006" key="5">
    <source>
        <dbReference type="Google" id="ProtNLM"/>
    </source>
</evidence>
<feature type="signal peptide" evidence="2">
    <location>
        <begin position="1"/>
        <end position="22"/>
    </location>
</feature>
<evidence type="ECO:0000256" key="2">
    <source>
        <dbReference type="SAM" id="SignalP"/>
    </source>
</evidence>
<feature type="chain" id="PRO_5047500929" description="PknH-like extracellular domain-containing protein" evidence="2">
    <location>
        <begin position="23"/>
        <end position="303"/>
    </location>
</feature>
<dbReference type="Proteomes" id="UP001595975">
    <property type="component" value="Unassembled WGS sequence"/>
</dbReference>
<sequence>MGTAGRKVAAAAATGALLAALAACGSGSSTSSESAAKGTAGAPVSPGATVDASAIGTAAPRAAAASGTATPSGAAAGGGAGAAGTPAARATAPGATTPAATAGAGATTAGATTGGASGTSGGGAGQPATGPDSETALLDSALVALLLPDQKAMTGWEEEKRRVDTADHVTTCTAAAPCTGKPLSGTARFGAGEVIVRFGVDTLPGRAQAQDRLKAAYGAYADGTGYSPADIGLLGTESRAFQGQLAGRDGVAVVLRAGTVVATVTTEGGPVDPAGTRRLAAMLVKRIEQAQAGRTPDAGLDPA</sequence>
<gene>
    <name evidence="3" type="ORF">ACFP3U_14275</name>
</gene>
<evidence type="ECO:0000256" key="1">
    <source>
        <dbReference type="SAM" id="MobiDB-lite"/>
    </source>
</evidence>
<dbReference type="RefSeq" id="WP_380225849.1">
    <property type="nucleotide sequence ID" value="NZ_JBHSOF010000015.1"/>
</dbReference>
<proteinExistence type="predicted"/>
<reference evidence="4" key="1">
    <citation type="journal article" date="2019" name="Int. J. Syst. Evol. Microbiol.">
        <title>The Global Catalogue of Microorganisms (GCM) 10K type strain sequencing project: providing services to taxonomists for standard genome sequencing and annotation.</title>
        <authorList>
            <consortium name="The Broad Institute Genomics Platform"/>
            <consortium name="The Broad Institute Genome Sequencing Center for Infectious Disease"/>
            <person name="Wu L."/>
            <person name="Ma J."/>
        </authorList>
    </citation>
    <scope>NUCLEOTIDE SEQUENCE [LARGE SCALE GENOMIC DNA]</scope>
    <source>
        <strain evidence="4">CGMCC 4.1437</strain>
    </source>
</reference>
<evidence type="ECO:0000313" key="4">
    <source>
        <dbReference type="Proteomes" id="UP001595975"/>
    </source>
</evidence>
<feature type="region of interest" description="Disordered" evidence="1">
    <location>
        <begin position="67"/>
        <end position="134"/>
    </location>
</feature>
<evidence type="ECO:0000313" key="3">
    <source>
        <dbReference type="EMBL" id="MFC5664146.1"/>
    </source>
</evidence>
<feature type="compositionally biased region" description="Gly residues" evidence="1">
    <location>
        <begin position="112"/>
        <end position="125"/>
    </location>
</feature>
<keyword evidence="4" id="KW-1185">Reference proteome</keyword>
<accession>A0ABW0X127</accession>
<name>A0ABW0X127_9ACTN</name>
<dbReference type="PROSITE" id="PS51257">
    <property type="entry name" value="PROKAR_LIPOPROTEIN"/>
    <property type="match status" value="1"/>
</dbReference>
<feature type="compositionally biased region" description="Low complexity" evidence="1">
    <location>
        <begin position="83"/>
        <end position="111"/>
    </location>
</feature>
<keyword evidence="2" id="KW-0732">Signal</keyword>
<dbReference type="EMBL" id="JBHSOF010000015">
    <property type="protein sequence ID" value="MFC5664146.1"/>
    <property type="molecule type" value="Genomic_DNA"/>
</dbReference>
<protein>
    <recommendedName>
        <fullName evidence="5">PknH-like extracellular domain-containing protein</fullName>
    </recommendedName>
</protein>
<organism evidence="3 4">
    <name type="scientific">Kitasatospora misakiensis</name>
    <dbReference type="NCBI Taxonomy" id="67330"/>
    <lineage>
        <taxon>Bacteria</taxon>
        <taxon>Bacillati</taxon>
        <taxon>Actinomycetota</taxon>
        <taxon>Actinomycetes</taxon>
        <taxon>Kitasatosporales</taxon>
        <taxon>Streptomycetaceae</taxon>
        <taxon>Kitasatospora</taxon>
    </lineage>
</organism>
<comment type="caution">
    <text evidence="3">The sequence shown here is derived from an EMBL/GenBank/DDBJ whole genome shotgun (WGS) entry which is preliminary data.</text>
</comment>